<dbReference type="Proteomes" id="UP000566711">
    <property type="component" value="Unassembled WGS sequence"/>
</dbReference>
<dbReference type="EMBL" id="JACEZS010000016">
    <property type="protein sequence ID" value="MBA5607257.1"/>
    <property type="molecule type" value="Genomic_DNA"/>
</dbReference>
<dbReference type="Pfam" id="PF09933">
    <property type="entry name" value="DUF2165"/>
    <property type="match status" value="1"/>
</dbReference>
<dbReference type="RefSeq" id="WP_182219483.1">
    <property type="nucleotide sequence ID" value="NZ_JACEZS010000016.1"/>
</dbReference>
<sequence>MSTRISALSRLVLLTGLALWLSIAVFNNLTDPGTNRQLLGHMLSMDLLRAEPVLGNGLAWHAWPVEHVPTLLYAVAAVQVTVASALWLAALLFARAGWSGKQRQLRQARSAGVLALSGFLLLWLWFACGGLWFGYWIKQGAVQSVHLTMILIALGALLYVQSAPVAEAPLHSA</sequence>
<dbReference type="AlphaFoldDB" id="A0A7W2EK22"/>
<organism evidence="2 3">
    <name type="scientific">Rugamonas fusca</name>
    <dbReference type="NCBI Taxonomy" id="2758568"/>
    <lineage>
        <taxon>Bacteria</taxon>
        <taxon>Pseudomonadati</taxon>
        <taxon>Pseudomonadota</taxon>
        <taxon>Betaproteobacteria</taxon>
        <taxon>Burkholderiales</taxon>
        <taxon>Oxalobacteraceae</taxon>
        <taxon>Telluria group</taxon>
        <taxon>Rugamonas</taxon>
    </lineage>
</organism>
<protein>
    <submittedName>
        <fullName evidence="2">DUF2165 family protein</fullName>
    </submittedName>
</protein>
<evidence type="ECO:0000313" key="2">
    <source>
        <dbReference type="EMBL" id="MBA5607257.1"/>
    </source>
</evidence>
<keyword evidence="3" id="KW-1185">Reference proteome</keyword>
<evidence type="ECO:0000313" key="3">
    <source>
        <dbReference type="Proteomes" id="UP000566711"/>
    </source>
</evidence>
<name>A0A7W2EK22_9BURK</name>
<keyword evidence="1" id="KW-0812">Transmembrane</keyword>
<feature type="transmembrane region" description="Helical" evidence="1">
    <location>
        <begin position="141"/>
        <end position="160"/>
    </location>
</feature>
<evidence type="ECO:0000256" key="1">
    <source>
        <dbReference type="SAM" id="Phobius"/>
    </source>
</evidence>
<reference evidence="2 3" key="1">
    <citation type="submission" date="2020-07" db="EMBL/GenBank/DDBJ databases">
        <title>Novel species isolated from subtropical streams in China.</title>
        <authorList>
            <person name="Lu H."/>
        </authorList>
    </citation>
    <scope>NUCLEOTIDE SEQUENCE [LARGE SCALE GENOMIC DNA]</scope>
    <source>
        <strain evidence="2 3">FT3S</strain>
    </source>
</reference>
<proteinExistence type="predicted"/>
<dbReference type="InterPro" id="IPR018681">
    <property type="entry name" value="DUF2165_transmembrane"/>
</dbReference>
<feature type="transmembrane region" description="Helical" evidence="1">
    <location>
        <begin position="113"/>
        <end position="135"/>
    </location>
</feature>
<comment type="caution">
    <text evidence="2">The sequence shown here is derived from an EMBL/GenBank/DDBJ whole genome shotgun (WGS) entry which is preliminary data.</text>
</comment>
<keyword evidence="1" id="KW-1133">Transmembrane helix</keyword>
<feature type="transmembrane region" description="Helical" evidence="1">
    <location>
        <begin position="71"/>
        <end position="93"/>
    </location>
</feature>
<accession>A0A7W2EK22</accession>
<gene>
    <name evidence="2" type="ORF">H3H36_18020</name>
</gene>
<keyword evidence="1" id="KW-0472">Membrane</keyword>